<protein>
    <recommendedName>
        <fullName evidence="3">YqeG family HAD IIIA-type phosphatase</fullName>
    </recommendedName>
</protein>
<evidence type="ECO:0000313" key="1">
    <source>
        <dbReference type="EMBL" id="SMP48931.1"/>
    </source>
</evidence>
<dbReference type="GO" id="GO:0005737">
    <property type="term" value="C:cytoplasm"/>
    <property type="evidence" value="ECO:0007669"/>
    <property type="project" value="TreeGrafter"/>
</dbReference>
<comment type="caution">
    <text evidence="1">The sequence shown here is derived from an EMBL/GenBank/DDBJ whole genome shotgun (WGS) entry which is preliminary data.</text>
</comment>
<dbReference type="EMBL" id="FXUF01000003">
    <property type="protein sequence ID" value="SMP48931.1"/>
    <property type="molecule type" value="Genomic_DNA"/>
</dbReference>
<dbReference type="NCBIfam" id="TIGR01668">
    <property type="entry name" value="YqeG_hyp_ppase"/>
    <property type="match status" value="1"/>
</dbReference>
<gene>
    <name evidence="1" type="ORF">SAMN06296020_103292</name>
</gene>
<dbReference type="NCBIfam" id="TIGR01662">
    <property type="entry name" value="HAD-SF-IIIA"/>
    <property type="match status" value="1"/>
</dbReference>
<dbReference type="CDD" id="cd16416">
    <property type="entry name" value="HAD_BsYqeG-like"/>
    <property type="match status" value="1"/>
</dbReference>
<dbReference type="PANTHER" id="PTHR19288">
    <property type="entry name" value="4-NITROPHENYLPHOSPHATASE-RELATED"/>
    <property type="match status" value="1"/>
</dbReference>
<accession>A0AA45WV08</accession>
<evidence type="ECO:0008006" key="3">
    <source>
        <dbReference type="Google" id="ProtNLM"/>
    </source>
</evidence>
<dbReference type="Gene3D" id="3.40.50.1000">
    <property type="entry name" value="HAD superfamily/HAD-like"/>
    <property type="match status" value="1"/>
</dbReference>
<proteinExistence type="predicted"/>
<reference evidence="1" key="1">
    <citation type="submission" date="2017-05" db="EMBL/GenBank/DDBJ databases">
        <authorList>
            <person name="Varghese N."/>
            <person name="Submissions S."/>
        </authorList>
    </citation>
    <scope>NUCLEOTIDE SEQUENCE</scope>
    <source>
        <strain evidence="1">Su22</strain>
    </source>
</reference>
<evidence type="ECO:0000313" key="2">
    <source>
        <dbReference type="Proteomes" id="UP001158066"/>
    </source>
</evidence>
<sequence>MKLLQPNLWVDNLHEIPLQQLQTIGIRGLMIDIDNTLVAWDKSEPATEVRQWVADARALGFQVVLVSNNHSLRVDEMQAFFMVHGFSKAKKPTLGTLKKAIRLMGFQRQQVAMIGDQIFTDVLGGNRLGVYTILVTPIKSKEFWWTTLVRPLEARVLHRMKKFRNSG</sequence>
<dbReference type="InterPro" id="IPR023214">
    <property type="entry name" value="HAD_sf"/>
</dbReference>
<keyword evidence="2" id="KW-1185">Reference proteome</keyword>
<dbReference type="PANTHER" id="PTHR19288:SF25">
    <property type="entry name" value="PHOSPHATIDYLGLYCEROPHOSPHATASE GEP4, MITOCHONDRIAL"/>
    <property type="match status" value="1"/>
</dbReference>
<dbReference type="SUPFAM" id="SSF56784">
    <property type="entry name" value="HAD-like"/>
    <property type="match status" value="1"/>
</dbReference>
<dbReference type="Proteomes" id="UP001158066">
    <property type="component" value="Unassembled WGS sequence"/>
</dbReference>
<dbReference type="InterPro" id="IPR006549">
    <property type="entry name" value="HAD-SF_hydro_IIIA"/>
</dbReference>
<dbReference type="InterPro" id="IPR036412">
    <property type="entry name" value="HAD-like_sf"/>
</dbReference>
<dbReference type="AlphaFoldDB" id="A0AA45WV08"/>
<dbReference type="GO" id="GO:0008962">
    <property type="term" value="F:phosphatidylglycerophosphatase activity"/>
    <property type="evidence" value="ECO:0007669"/>
    <property type="project" value="InterPro"/>
</dbReference>
<name>A0AA45WV08_9CLOT</name>
<dbReference type="InterPro" id="IPR010021">
    <property type="entry name" value="PGPP1/Gep4"/>
</dbReference>
<organism evidence="1 2">
    <name type="scientific">Anoxynatronum buryatiense</name>
    <dbReference type="NCBI Taxonomy" id="489973"/>
    <lineage>
        <taxon>Bacteria</taxon>
        <taxon>Bacillati</taxon>
        <taxon>Bacillota</taxon>
        <taxon>Clostridia</taxon>
        <taxon>Eubacteriales</taxon>
        <taxon>Clostridiaceae</taxon>
        <taxon>Anoxynatronum</taxon>
    </lineage>
</organism>
<dbReference type="Pfam" id="PF13242">
    <property type="entry name" value="Hydrolase_like"/>
    <property type="match status" value="1"/>
</dbReference>